<dbReference type="PANTHER" id="PTHR24409">
    <property type="entry name" value="ZINC FINGER PROTEIN 142"/>
    <property type="match status" value="1"/>
</dbReference>
<dbReference type="GO" id="GO:0008270">
    <property type="term" value="F:zinc ion binding"/>
    <property type="evidence" value="ECO:0007669"/>
    <property type="project" value="UniProtKB-KW"/>
</dbReference>
<dbReference type="GO" id="GO:0000981">
    <property type="term" value="F:DNA-binding transcription factor activity, RNA polymerase II-specific"/>
    <property type="evidence" value="ECO:0007669"/>
    <property type="project" value="TreeGrafter"/>
</dbReference>
<evidence type="ECO:0000256" key="1">
    <source>
        <dbReference type="ARBA" id="ARBA00022723"/>
    </source>
</evidence>
<dbReference type="EMBL" id="PKSM01000161">
    <property type="protein sequence ID" value="POW06257.1"/>
    <property type="molecule type" value="Genomic_DNA"/>
</dbReference>
<keyword evidence="7" id="KW-1133">Transmembrane helix</keyword>
<keyword evidence="4" id="KW-0862">Zinc</keyword>
<proteinExistence type="predicted"/>
<reference evidence="10" key="3">
    <citation type="journal article" date="2018" name="Mol. Plant Microbe Interact.">
        <title>Genome sequence resources for the wheat stripe rust pathogen (Puccinia striiformis f. sp. tritici) and the barley stripe rust pathogen (Puccinia striiformis f. sp. hordei).</title>
        <authorList>
            <person name="Xia C."/>
            <person name="Wang M."/>
            <person name="Yin C."/>
            <person name="Cornejo O.E."/>
            <person name="Hulbert S.H."/>
            <person name="Chen X."/>
        </authorList>
    </citation>
    <scope>NUCLEOTIDE SEQUENCE [LARGE SCALE GENOMIC DNA]</scope>
    <source>
        <strain evidence="10">93TX-2</strain>
    </source>
</reference>
<evidence type="ECO:0000256" key="5">
    <source>
        <dbReference type="PROSITE-ProRule" id="PRU00042"/>
    </source>
</evidence>
<evidence type="ECO:0000256" key="2">
    <source>
        <dbReference type="ARBA" id="ARBA00022737"/>
    </source>
</evidence>
<dbReference type="GO" id="GO:0000977">
    <property type="term" value="F:RNA polymerase II transcription regulatory region sequence-specific DNA binding"/>
    <property type="evidence" value="ECO:0007669"/>
    <property type="project" value="TreeGrafter"/>
</dbReference>
<dbReference type="PANTHER" id="PTHR24409:SF295">
    <property type="entry name" value="AZ2-RELATED"/>
    <property type="match status" value="1"/>
</dbReference>
<comment type="caution">
    <text evidence="9">The sequence shown here is derived from an EMBL/GenBank/DDBJ whole genome shotgun (WGS) entry which is preliminary data.</text>
</comment>
<reference evidence="10" key="2">
    <citation type="journal article" date="2018" name="BMC Genomics">
        <title>Genomic insights into host adaptation between the wheat stripe rust pathogen (Puccinia striiformis f. sp. tritici) and the barley stripe rust pathogen (Puccinia striiformis f. sp. hordei).</title>
        <authorList>
            <person name="Xia C."/>
            <person name="Wang M."/>
            <person name="Yin C."/>
            <person name="Cornejo O.E."/>
            <person name="Hulbert S.H."/>
            <person name="Chen X."/>
        </authorList>
    </citation>
    <scope>NUCLEOTIDE SEQUENCE [LARGE SCALE GENOMIC DNA]</scope>
    <source>
        <strain evidence="10">93TX-2</strain>
    </source>
</reference>
<protein>
    <recommendedName>
        <fullName evidence="8">C2H2-type domain-containing protein</fullName>
    </recommendedName>
</protein>
<dbReference type="VEuPathDB" id="FungiDB:PSTT_01992"/>
<evidence type="ECO:0000313" key="9">
    <source>
        <dbReference type="EMBL" id="POW06257.1"/>
    </source>
</evidence>
<feature type="transmembrane region" description="Helical" evidence="7">
    <location>
        <begin position="385"/>
        <end position="407"/>
    </location>
</feature>
<dbReference type="Proteomes" id="UP000238274">
    <property type="component" value="Unassembled WGS sequence"/>
</dbReference>
<evidence type="ECO:0000256" key="3">
    <source>
        <dbReference type="ARBA" id="ARBA00022771"/>
    </source>
</evidence>
<dbReference type="OrthoDB" id="6077919at2759"/>
<evidence type="ECO:0000259" key="8">
    <source>
        <dbReference type="PROSITE" id="PS50157"/>
    </source>
</evidence>
<keyword evidence="7" id="KW-0472">Membrane</keyword>
<feature type="compositionally biased region" description="Polar residues" evidence="6">
    <location>
        <begin position="54"/>
        <end position="74"/>
    </location>
</feature>
<feature type="compositionally biased region" description="Polar residues" evidence="6">
    <location>
        <begin position="100"/>
        <end position="110"/>
    </location>
</feature>
<organism evidence="9 10">
    <name type="scientific">Puccinia striiformis</name>
    <dbReference type="NCBI Taxonomy" id="27350"/>
    <lineage>
        <taxon>Eukaryota</taxon>
        <taxon>Fungi</taxon>
        <taxon>Dikarya</taxon>
        <taxon>Basidiomycota</taxon>
        <taxon>Pucciniomycotina</taxon>
        <taxon>Pucciniomycetes</taxon>
        <taxon>Pucciniales</taxon>
        <taxon>Pucciniaceae</taxon>
        <taxon>Puccinia</taxon>
    </lineage>
</organism>
<dbReference type="PROSITE" id="PS50157">
    <property type="entry name" value="ZINC_FINGER_C2H2_2"/>
    <property type="match status" value="1"/>
</dbReference>
<name>A0A2S4V9T7_9BASI</name>
<dbReference type="GO" id="GO:0005634">
    <property type="term" value="C:nucleus"/>
    <property type="evidence" value="ECO:0007669"/>
    <property type="project" value="TreeGrafter"/>
</dbReference>
<dbReference type="VEuPathDB" id="FungiDB:PSTT_01991"/>
<keyword evidence="10" id="KW-1185">Reference proteome</keyword>
<keyword evidence="1" id="KW-0479">Metal-binding</keyword>
<dbReference type="PROSITE" id="PS00028">
    <property type="entry name" value="ZINC_FINGER_C2H2_1"/>
    <property type="match status" value="1"/>
</dbReference>
<keyword evidence="7" id="KW-0812">Transmembrane</keyword>
<evidence type="ECO:0000256" key="7">
    <source>
        <dbReference type="SAM" id="Phobius"/>
    </source>
</evidence>
<dbReference type="InterPro" id="IPR013087">
    <property type="entry name" value="Znf_C2H2_type"/>
</dbReference>
<evidence type="ECO:0000313" key="10">
    <source>
        <dbReference type="Proteomes" id="UP000238274"/>
    </source>
</evidence>
<feature type="compositionally biased region" description="Polar residues" evidence="6">
    <location>
        <begin position="1"/>
        <end position="13"/>
    </location>
</feature>
<reference evidence="9 10" key="1">
    <citation type="submission" date="2017-12" db="EMBL/GenBank/DDBJ databases">
        <title>Gene loss provides genomic basis for host adaptation in cereal stripe rust fungi.</title>
        <authorList>
            <person name="Xia C."/>
        </authorList>
    </citation>
    <scope>NUCLEOTIDE SEQUENCE [LARGE SCALE GENOMIC DNA]</scope>
    <source>
        <strain evidence="9 10">93TX-2</strain>
    </source>
</reference>
<accession>A0A2S4V9T7</accession>
<feature type="compositionally biased region" description="Basic and acidic residues" evidence="6">
    <location>
        <begin position="43"/>
        <end position="53"/>
    </location>
</feature>
<keyword evidence="2" id="KW-0677">Repeat</keyword>
<dbReference type="SMART" id="SM00355">
    <property type="entry name" value="ZnF_C2H2"/>
    <property type="match status" value="5"/>
</dbReference>
<dbReference type="Pfam" id="PF12874">
    <property type="entry name" value="zf-met"/>
    <property type="match status" value="1"/>
</dbReference>
<evidence type="ECO:0000256" key="6">
    <source>
        <dbReference type="SAM" id="MobiDB-lite"/>
    </source>
</evidence>
<keyword evidence="3 5" id="KW-0863">Zinc-finger</keyword>
<dbReference type="VEuPathDB" id="FungiDB:PSHT_10455"/>
<feature type="region of interest" description="Disordered" evidence="6">
    <location>
        <begin position="1"/>
        <end position="125"/>
    </location>
</feature>
<gene>
    <name evidence="9" type="ORF">PSHT_10455</name>
</gene>
<sequence length="443" mass="50240">MEGIAETNNQNQDEALPGPAREVVTDVPQPETQTGPADQKTCGADERTPKDMPTDTTAQLVTDQKTQAESSVVPPQTEVDEKTPQAATDEKKAHPETHSDVPQTDTQTAPADQKTFGADERTLKDMPTDATAQLVTDQKHRLNLPKLLQAQQKKSIIMCKPCNRKFEQQNHYDNHLIHSPRHFYCKPCKRDFPSEPARKQHIAYAKVHQVCKWCKDVEIVSLALHNRWSHRECTICKKLFEDHDLYYKHCRIVHSQIYCVGCYRIFKNKNDLKMHHLVTSSSIPKFTCPARECRATFTSESGVVAHLESGCCSSGADQAIVDKSMVIRDPKQIFVREARVCLPTKHEVPSGKRINPCPLCPKQFRFRLDSFNISDLLNIPITVEILISVPLPLVIMLPFLRLVLSYFIRKGATVAWIRIPLKSLCSIVIFMTCLIEFEICKNS</sequence>
<dbReference type="AlphaFoldDB" id="A0A2S4V9T7"/>
<evidence type="ECO:0000256" key="4">
    <source>
        <dbReference type="ARBA" id="ARBA00022833"/>
    </source>
</evidence>
<feature type="compositionally biased region" description="Basic and acidic residues" evidence="6">
    <location>
        <begin position="79"/>
        <end position="99"/>
    </location>
</feature>
<feature type="domain" description="C2H2-type" evidence="8">
    <location>
        <begin position="157"/>
        <end position="187"/>
    </location>
</feature>